<dbReference type="InterPro" id="IPR003195">
    <property type="entry name" value="TFIID_TAF13"/>
</dbReference>
<name>F2U552_SALR5</name>
<dbReference type="Proteomes" id="UP000007799">
    <property type="component" value="Unassembled WGS sequence"/>
</dbReference>
<dbReference type="Gene3D" id="1.10.20.10">
    <property type="entry name" value="Histone, subunit A"/>
    <property type="match status" value="1"/>
</dbReference>
<dbReference type="OMA" id="PYGAYHP"/>
<keyword evidence="3" id="KW-0804">Transcription</keyword>
<dbReference type="GeneID" id="16076591"/>
<accession>F2U552</accession>
<dbReference type="KEGG" id="sre:PTSG_03418"/>
<dbReference type="GO" id="GO:0046982">
    <property type="term" value="F:protein heterodimerization activity"/>
    <property type="evidence" value="ECO:0007669"/>
    <property type="project" value="InterPro"/>
</dbReference>
<dbReference type="PANTHER" id="PTHR11380">
    <property type="entry name" value="TRANSCRIPTION INITIATION FACTOR TFIID/SUPT3-RELATED"/>
    <property type="match status" value="1"/>
</dbReference>
<dbReference type="CDD" id="cd07978">
    <property type="entry name" value="HFD_TAF13"/>
    <property type="match status" value="1"/>
</dbReference>
<comment type="similarity">
    <text evidence="5">Belongs to the TAF13 family.</text>
</comment>
<dbReference type="EMBL" id="GL832961">
    <property type="protein sequence ID" value="EGD82768.1"/>
    <property type="molecule type" value="Genomic_DNA"/>
</dbReference>
<dbReference type="PANTHER" id="PTHR11380:SF5">
    <property type="entry name" value="TRANSCRIPTION INITIATION FACTOR TFIID SUBUNIT 13"/>
    <property type="match status" value="1"/>
</dbReference>
<gene>
    <name evidence="8" type="ORF">PTSG_03418</name>
</gene>
<sequence length="206" mass="22149">MASLGNLFKQQAAMATATEGSAPSTTAPATSAASTTTTTAPATATTPMMTTTTAAPAVATPATAAAPSSSTMASTGMPLPIPHSMTSPKKKRKVRVVRKPMIRKNKRLLQPALISMMFGFGDAKEPYEQTVDLMEDIVTSYIDDVIQYAFRTADRAGITPFEAIMMLVRRDKKKHVRIADLLMAKKDIEDLRQEHHKSYSTKAAAS</sequence>
<evidence type="ECO:0000256" key="2">
    <source>
        <dbReference type="ARBA" id="ARBA00023015"/>
    </source>
</evidence>
<evidence type="ECO:0000256" key="6">
    <source>
        <dbReference type="ARBA" id="ARBA00040136"/>
    </source>
</evidence>
<comment type="subcellular location">
    <subcellularLocation>
        <location evidence="1">Nucleus</location>
    </subcellularLocation>
</comment>
<evidence type="ECO:0000256" key="3">
    <source>
        <dbReference type="ARBA" id="ARBA00023163"/>
    </source>
</evidence>
<evidence type="ECO:0000256" key="7">
    <source>
        <dbReference type="SAM" id="MobiDB-lite"/>
    </source>
</evidence>
<reference evidence="8" key="1">
    <citation type="submission" date="2009-08" db="EMBL/GenBank/DDBJ databases">
        <title>Annotation of Salpingoeca rosetta.</title>
        <authorList>
            <consortium name="The Broad Institute Genome Sequencing Platform"/>
            <person name="Russ C."/>
            <person name="Cuomo C."/>
            <person name="Burger G."/>
            <person name="Gray M.W."/>
            <person name="Holland P.W.H."/>
            <person name="King N."/>
            <person name="Lang F.B.F."/>
            <person name="Roger A.J."/>
            <person name="Ruiz-Trillo I."/>
            <person name="Young S.K."/>
            <person name="Zeng Q."/>
            <person name="Gargeya S."/>
            <person name="Alvarado L."/>
            <person name="Berlin A."/>
            <person name="Chapman S.B."/>
            <person name="Chen Z."/>
            <person name="Freedman E."/>
            <person name="Gellesch M."/>
            <person name="Goldberg J."/>
            <person name="Griggs A."/>
            <person name="Gujja S."/>
            <person name="Heilman E."/>
            <person name="Heiman D."/>
            <person name="Howarth C."/>
            <person name="Mehta T."/>
            <person name="Neiman D."/>
            <person name="Pearson M."/>
            <person name="Roberts A."/>
            <person name="Saif S."/>
            <person name="Shea T."/>
            <person name="Shenoy N."/>
            <person name="Sisk P."/>
            <person name="Stolte C."/>
            <person name="Sykes S."/>
            <person name="White J."/>
            <person name="Yandava C."/>
            <person name="Haas B."/>
            <person name="Nusbaum C."/>
            <person name="Birren B."/>
        </authorList>
    </citation>
    <scope>NUCLEOTIDE SEQUENCE [LARGE SCALE GENOMIC DNA]</scope>
    <source>
        <strain evidence="8">ATCC 50818</strain>
    </source>
</reference>
<dbReference type="InterPro" id="IPR009072">
    <property type="entry name" value="Histone-fold"/>
</dbReference>
<dbReference type="AlphaFoldDB" id="F2U552"/>
<evidence type="ECO:0000256" key="4">
    <source>
        <dbReference type="ARBA" id="ARBA00023242"/>
    </source>
</evidence>
<dbReference type="Pfam" id="PF02269">
    <property type="entry name" value="TFIID-18kDa"/>
    <property type="match status" value="1"/>
</dbReference>
<dbReference type="RefSeq" id="XP_004996004.1">
    <property type="nucleotide sequence ID" value="XM_004995947.1"/>
</dbReference>
<dbReference type="GO" id="GO:0005669">
    <property type="term" value="C:transcription factor TFIID complex"/>
    <property type="evidence" value="ECO:0007669"/>
    <property type="project" value="TreeGrafter"/>
</dbReference>
<dbReference type="GO" id="GO:0006366">
    <property type="term" value="P:transcription by RNA polymerase II"/>
    <property type="evidence" value="ECO:0007669"/>
    <property type="project" value="InterPro"/>
</dbReference>
<proteinExistence type="inferred from homology"/>
<evidence type="ECO:0000256" key="5">
    <source>
        <dbReference type="ARBA" id="ARBA00038392"/>
    </source>
</evidence>
<dbReference type="OrthoDB" id="10266074at2759"/>
<evidence type="ECO:0000313" key="8">
    <source>
        <dbReference type="EMBL" id="EGD82768.1"/>
    </source>
</evidence>
<dbReference type="InParanoid" id="F2U552"/>
<dbReference type="eggNOG" id="KOG3901">
    <property type="taxonomic scope" value="Eukaryota"/>
</dbReference>
<dbReference type="STRING" id="946362.F2U552"/>
<feature type="region of interest" description="Disordered" evidence="7">
    <location>
        <begin position="60"/>
        <end position="96"/>
    </location>
</feature>
<organism evidence="9">
    <name type="scientific">Salpingoeca rosetta (strain ATCC 50818 / BSB-021)</name>
    <dbReference type="NCBI Taxonomy" id="946362"/>
    <lineage>
        <taxon>Eukaryota</taxon>
        <taxon>Choanoflagellata</taxon>
        <taxon>Craspedida</taxon>
        <taxon>Salpingoecidae</taxon>
        <taxon>Salpingoeca</taxon>
    </lineage>
</organism>
<keyword evidence="2" id="KW-0805">Transcription regulation</keyword>
<feature type="region of interest" description="Disordered" evidence="7">
    <location>
        <begin position="15"/>
        <end position="47"/>
    </location>
</feature>
<evidence type="ECO:0000313" key="9">
    <source>
        <dbReference type="Proteomes" id="UP000007799"/>
    </source>
</evidence>
<dbReference type="SUPFAM" id="SSF47113">
    <property type="entry name" value="Histone-fold"/>
    <property type="match status" value="1"/>
</dbReference>
<keyword evidence="4" id="KW-0539">Nucleus</keyword>
<feature type="compositionally biased region" description="Low complexity" evidence="7">
    <location>
        <begin position="60"/>
        <end position="78"/>
    </location>
</feature>
<keyword evidence="9" id="KW-1185">Reference proteome</keyword>
<evidence type="ECO:0000256" key="1">
    <source>
        <dbReference type="ARBA" id="ARBA00004123"/>
    </source>
</evidence>
<protein>
    <recommendedName>
        <fullName evidence="6">Transcription initiation factor TFIID subunit 13</fullName>
    </recommendedName>
</protein>